<dbReference type="InterPro" id="IPR003749">
    <property type="entry name" value="ThiS/MoaD-like"/>
</dbReference>
<dbReference type="PANTHER" id="PTHR38031:SF1">
    <property type="entry name" value="SULFUR CARRIER PROTEIN CYSO"/>
    <property type="match status" value="1"/>
</dbReference>
<dbReference type="SUPFAM" id="SSF54285">
    <property type="entry name" value="MoaD/ThiS"/>
    <property type="match status" value="1"/>
</dbReference>
<dbReference type="InterPro" id="IPR052045">
    <property type="entry name" value="Sulfur_Carrier/Prot_Modifier"/>
</dbReference>
<evidence type="ECO:0000313" key="2">
    <source>
        <dbReference type="Proteomes" id="UP000242415"/>
    </source>
</evidence>
<dbReference type="RefSeq" id="WP_091557498.1">
    <property type="nucleotide sequence ID" value="NZ_FNPH01000005.1"/>
</dbReference>
<name>A0A1H3Q5I3_9ACTN</name>
<keyword evidence="2" id="KW-1185">Reference proteome</keyword>
<dbReference type="PANTHER" id="PTHR38031">
    <property type="entry name" value="SULFUR CARRIER PROTEIN SLR0821-RELATED"/>
    <property type="match status" value="1"/>
</dbReference>
<gene>
    <name evidence="1" type="ORF">SAMN05444365_105231</name>
</gene>
<protein>
    <submittedName>
        <fullName evidence="1">Molybdopterin synthase subunit MoaD</fullName>
    </submittedName>
</protein>
<dbReference type="OrthoDB" id="9156098at2"/>
<dbReference type="Gene3D" id="3.10.20.30">
    <property type="match status" value="1"/>
</dbReference>
<sequence length="91" mass="9504">MVTLLVPAALRGDAGGAARLRVAAAGTLGSVLDEVALRWPRLARRIRDERGELRRYVNVYVDGQDCRVAGGLAAPVPADAEVQLLPSVAGG</sequence>
<dbReference type="InterPro" id="IPR016155">
    <property type="entry name" value="Mopterin_synth/thiamin_S_b"/>
</dbReference>
<organism evidence="1 2">
    <name type="scientific">Micromonospora pattaloongensis</name>
    <dbReference type="NCBI Taxonomy" id="405436"/>
    <lineage>
        <taxon>Bacteria</taxon>
        <taxon>Bacillati</taxon>
        <taxon>Actinomycetota</taxon>
        <taxon>Actinomycetes</taxon>
        <taxon>Micromonosporales</taxon>
        <taxon>Micromonosporaceae</taxon>
        <taxon>Micromonospora</taxon>
    </lineage>
</organism>
<accession>A0A1H3Q5I3</accession>
<reference evidence="2" key="1">
    <citation type="submission" date="2016-10" db="EMBL/GenBank/DDBJ databases">
        <authorList>
            <person name="Varghese N."/>
            <person name="Submissions S."/>
        </authorList>
    </citation>
    <scope>NUCLEOTIDE SEQUENCE [LARGE SCALE GENOMIC DNA]</scope>
    <source>
        <strain evidence="2">DSM 45245</strain>
    </source>
</reference>
<dbReference type="STRING" id="405436.SAMN05444365_105231"/>
<evidence type="ECO:0000313" key="1">
    <source>
        <dbReference type="EMBL" id="SDZ08275.1"/>
    </source>
</evidence>
<dbReference type="Pfam" id="PF02597">
    <property type="entry name" value="ThiS"/>
    <property type="match status" value="1"/>
</dbReference>
<proteinExistence type="predicted"/>
<dbReference type="EMBL" id="FNPH01000005">
    <property type="protein sequence ID" value="SDZ08275.1"/>
    <property type="molecule type" value="Genomic_DNA"/>
</dbReference>
<dbReference type="AlphaFoldDB" id="A0A1H3Q5I3"/>
<dbReference type="Proteomes" id="UP000242415">
    <property type="component" value="Unassembled WGS sequence"/>
</dbReference>
<dbReference type="InterPro" id="IPR012675">
    <property type="entry name" value="Beta-grasp_dom_sf"/>
</dbReference>